<evidence type="ECO:0000256" key="1">
    <source>
        <dbReference type="SAM" id="MobiDB-lite"/>
    </source>
</evidence>
<evidence type="ECO:0000313" key="3">
    <source>
        <dbReference type="Proteomes" id="UP001217918"/>
    </source>
</evidence>
<feature type="compositionally biased region" description="Basic residues" evidence="1">
    <location>
        <begin position="21"/>
        <end position="31"/>
    </location>
</feature>
<accession>A0AAD9MC19</accession>
<name>A0AAD9MC19_9PEZI</name>
<reference evidence="2" key="1">
    <citation type="journal article" date="2023" name="Mol. Plant Microbe Interact.">
        <title>Elucidating the Obligate Nature and Biological Capacity of an Invasive Fungal Corn Pathogen.</title>
        <authorList>
            <person name="MacCready J.S."/>
            <person name="Roggenkamp E.M."/>
            <person name="Gdanetz K."/>
            <person name="Chilvers M.I."/>
        </authorList>
    </citation>
    <scope>NUCLEOTIDE SEQUENCE</scope>
    <source>
        <strain evidence="2">PM02</strain>
    </source>
</reference>
<sequence length="128" mass="13659">MKCLCPTIYRLHGLLHRRRRRRIQHPQRQQRQHACQHDHGNPQDAQASPRPLPTHAVGALPALDARAHGVDAGAQDRRAIAPTADAYLECGEAVGDVARKGALGGVHAHGQVAQGGDGALEEGGALED</sequence>
<feature type="region of interest" description="Disordered" evidence="1">
    <location>
        <begin position="21"/>
        <end position="56"/>
    </location>
</feature>
<dbReference type="AlphaFoldDB" id="A0AAD9MC19"/>
<proteinExistence type="predicted"/>
<gene>
    <name evidence="2" type="ORF">P8C59_004046</name>
</gene>
<dbReference type="EMBL" id="JAQQPM010000003">
    <property type="protein sequence ID" value="KAK2069465.1"/>
    <property type="molecule type" value="Genomic_DNA"/>
</dbReference>
<comment type="caution">
    <text evidence="2">The sequence shown here is derived from an EMBL/GenBank/DDBJ whole genome shotgun (WGS) entry which is preliminary data.</text>
</comment>
<keyword evidence="3" id="KW-1185">Reference proteome</keyword>
<feature type="region of interest" description="Disordered" evidence="1">
    <location>
        <begin position="108"/>
        <end position="128"/>
    </location>
</feature>
<dbReference type="Proteomes" id="UP001217918">
    <property type="component" value="Unassembled WGS sequence"/>
</dbReference>
<evidence type="ECO:0000313" key="2">
    <source>
        <dbReference type="EMBL" id="KAK2069465.1"/>
    </source>
</evidence>
<protein>
    <submittedName>
        <fullName evidence="2">Uncharacterized protein</fullName>
    </submittedName>
</protein>
<organism evidence="2 3">
    <name type="scientific">Phyllachora maydis</name>
    <dbReference type="NCBI Taxonomy" id="1825666"/>
    <lineage>
        <taxon>Eukaryota</taxon>
        <taxon>Fungi</taxon>
        <taxon>Dikarya</taxon>
        <taxon>Ascomycota</taxon>
        <taxon>Pezizomycotina</taxon>
        <taxon>Sordariomycetes</taxon>
        <taxon>Sordariomycetidae</taxon>
        <taxon>Phyllachorales</taxon>
        <taxon>Phyllachoraceae</taxon>
        <taxon>Phyllachora</taxon>
    </lineage>
</organism>